<dbReference type="EMBL" id="PFKO01000231">
    <property type="protein sequence ID" value="PIY32346.1"/>
    <property type="molecule type" value="Genomic_DNA"/>
</dbReference>
<keyword evidence="6" id="KW-1133">Transmembrane helix</keyword>
<proteinExistence type="predicted"/>
<dbReference type="PROSITE" id="PS50005">
    <property type="entry name" value="TPR"/>
    <property type="match status" value="9"/>
</dbReference>
<feature type="repeat" description="TPR" evidence="4">
    <location>
        <begin position="940"/>
        <end position="973"/>
    </location>
</feature>
<sequence length="1211" mass="143247">MTKKFDKLLENIFLTKKYLLKNFFFIIILCLLISFSFLVQIAEASSDLKISVLYFNDHTQQSEWNWLSKGLTDILINDLSQVDAITCSSRQDIEDLYYKYNLLPLLTELEKPLLIQINEDLKVEIIFFGNYYFSSPSNLKVSLKKYEVATGEITTFRDFVVEKTDLWGLEDQIVFFILKELNIGLSDQDKAIIGEIPTTSLEALSNYYKCLDSRDKAIVTYQGADFPSKKLWAEAIEYGERAVVIDPKYADGYYLLAEIYNRTHWTIKEAESLNKFIQLVEANQMENKGIYEKAAQAYFRLGYAFYSKKDHQQAIEYFNSALKYNPDLLEAHLYLVQIYYDMGEIGLSLDECEEVLRIDPQNKEIPWFIKKNEQAKKYGRETYENYEKGYLAYKKRNFEEAIPYFKLAILKNPNFKEPHYYLALSYYEAGDLDNSISQWEKVIEIDSFDNTAKHFLNNCLEEKQYGRETLKYFNTGYDYYLKGEYDKAIKEFNQSLDYNPEFEKARQFLSRSYYQLNQMDKYLEEREKVTTLKISGEEEKAEEHYKLGYEFYSLKNYTVAMEELKEALNLKSDYPNARYLLAECYFQKGEYKIAQVEYERVVTDSVINEYTDDALLGSGWCYYLLEEYPEATEKFLKLLKDFPDSNLALQARYKLGKSYFKAENYPEVIKIDEEFIEKYPEEQGKEIGEVYYLLGQAYFRSDQYKEAEEVFKKMLSLFPEFELVNEVKYFEGLSLFKQDKFEEAIAQLEDIISTSGIEEAKKGEAQYLLARCYLNLKEYNKSIENLENLKQLKLGDSLLAKASFDLGLAYSLQGDKEKAVLEFQEFIERYPQNELIESAYFELGKNLYDLKEYKLALSEFKKVSTAEAIYWRGKASEELGDQEGEISAFEELKKNYPQSEFSQEAYFKLGNSYYNQSKYKEAIEEFEKIIQSFPDSSLVTESYYWMGWSYFKLTNYQKANEYFNQVEEKEGNLTIAQRAKFMAAESWYNLKDYQKAQEAYRQFIEKYPNAELSVNAQYAIAWSYLENKEYEASVEEFKKLIIIYPNSKFIEEARFRIGKNYFLLMKKEMAKTELEKFINSYTKSDFKAEALYLISQISLQEEKWIDSIINLERLVREYPDSQYLSEAWYGLCLSYFKKDEYEKAIQAGENYLQDYSNLKYGEDILYIKAVCWEKLENREKAINDYQLLISKFPQSSYLEKAQERLKVLQKE</sequence>
<dbReference type="Pfam" id="PF07719">
    <property type="entry name" value="TPR_2"/>
    <property type="match status" value="1"/>
</dbReference>
<keyword evidence="1" id="KW-0732">Signal</keyword>
<evidence type="ECO:0000313" key="8">
    <source>
        <dbReference type="EMBL" id="PIX34380.1"/>
    </source>
</evidence>
<evidence type="ECO:0000259" key="7">
    <source>
        <dbReference type="Pfam" id="PF13525"/>
    </source>
</evidence>
<dbReference type="Proteomes" id="UP000230646">
    <property type="component" value="Unassembled WGS sequence"/>
</dbReference>
<feature type="domain" description="Outer membrane lipoprotein BamD-like" evidence="7">
    <location>
        <begin position="626"/>
        <end position="702"/>
    </location>
</feature>
<feature type="repeat" description="TPR" evidence="4">
    <location>
        <begin position="469"/>
        <end position="502"/>
    </location>
</feature>
<evidence type="ECO:0000313" key="11">
    <source>
        <dbReference type="Proteomes" id="UP000228560"/>
    </source>
</evidence>
<evidence type="ECO:0000256" key="1">
    <source>
        <dbReference type="ARBA" id="ARBA00022729"/>
    </source>
</evidence>
<evidence type="ECO:0000313" key="10">
    <source>
        <dbReference type="EMBL" id="PJB56319.1"/>
    </source>
</evidence>
<organism evidence="9 12">
    <name type="scientific">Candidatus Infernicultor aquiphilus</name>
    <dbReference type="NCBI Taxonomy" id="1805029"/>
    <lineage>
        <taxon>Bacteria</taxon>
        <taxon>Pseudomonadati</taxon>
        <taxon>Atribacterota</taxon>
        <taxon>Candidatus Phoenicimicrobiia</taxon>
        <taxon>Candidatus Pheonicimicrobiales</taxon>
        <taxon>Candidatus Phoenicimicrobiaceae</taxon>
        <taxon>Candidatus Infernicultor</taxon>
    </lineage>
</organism>
<keyword evidence="2" id="KW-0677">Repeat</keyword>
<dbReference type="SUPFAM" id="SSF48452">
    <property type="entry name" value="TPR-like"/>
    <property type="match status" value="4"/>
</dbReference>
<evidence type="ECO:0000256" key="2">
    <source>
        <dbReference type="ARBA" id="ARBA00022737"/>
    </source>
</evidence>
<feature type="domain" description="Outer membrane lipoprotein BamD-like" evidence="7">
    <location>
        <begin position="865"/>
        <end position="952"/>
    </location>
</feature>
<comment type="caution">
    <text evidence="9">The sequence shown here is derived from an EMBL/GenBank/DDBJ whole genome shotgun (WGS) entry which is preliminary data.</text>
</comment>
<feature type="transmembrane region" description="Helical" evidence="6">
    <location>
        <begin position="20"/>
        <end position="42"/>
    </location>
</feature>
<dbReference type="InterPro" id="IPR013105">
    <property type="entry name" value="TPR_2"/>
</dbReference>
<keyword evidence="6" id="KW-0812">Transmembrane</keyword>
<feature type="coiled-coil region" evidence="5">
    <location>
        <begin position="769"/>
        <end position="796"/>
    </location>
</feature>
<evidence type="ECO:0000256" key="4">
    <source>
        <dbReference type="PROSITE-ProRule" id="PRU00339"/>
    </source>
</evidence>
<feature type="repeat" description="TPR" evidence="4">
    <location>
        <begin position="688"/>
        <end position="721"/>
    </location>
</feature>
<dbReference type="InterPro" id="IPR011990">
    <property type="entry name" value="TPR-like_helical_dom_sf"/>
</dbReference>
<keyword evidence="3 4" id="KW-0802">TPR repeat</keyword>
<evidence type="ECO:0000313" key="9">
    <source>
        <dbReference type="EMBL" id="PIY32346.1"/>
    </source>
</evidence>
<reference evidence="11 12" key="1">
    <citation type="submission" date="2017-09" db="EMBL/GenBank/DDBJ databases">
        <title>Depth-based differentiation of microbial function through sediment-hosted aquifers and enrichment of novel symbionts in the deep terrestrial subsurface.</title>
        <authorList>
            <person name="Probst A.J."/>
            <person name="Ladd B."/>
            <person name="Jarett J.K."/>
            <person name="Geller-Mcgrath D.E."/>
            <person name="Sieber C.M."/>
            <person name="Emerson J.B."/>
            <person name="Anantharaman K."/>
            <person name="Thomas B.C."/>
            <person name="Malmstrom R."/>
            <person name="Stieglmeier M."/>
            <person name="Klingl A."/>
            <person name="Woyke T."/>
            <person name="Ryan C.M."/>
            <person name="Banfield J.F."/>
        </authorList>
    </citation>
    <scope>NUCLEOTIDE SEQUENCE [LARGE SCALE GENOMIC DNA]</scope>
    <source>
        <strain evidence="9">CG_4_10_14_3_um_filter_34_13</strain>
        <strain evidence="10">CG_4_9_14_3_um_filter_33_16</strain>
    </source>
</reference>
<keyword evidence="5" id="KW-0175">Coiled coil</keyword>
<accession>A0A2M8CB89</accession>
<feature type="repeat" description="TPR" evidence="4">
    <location>
        <begin position="1014"/>
        <end position="1047"/>
    </location>
</feature>
<evidence type="ECO:0000256" key="3">
    <source>
        <dbReference type="ARBA" id="ARBA00022803"/>
    </source>
</evidence>
<dbReference type="SMART" id="SM00028">
    <property type="entry name" value="TPR"/>
    <property type="match status" value="21"/>
</dbReference>
<gene>
    <name evidence="10" type="ORF">CO097_05580</name>
    <name evidence="9" type="ORF">COZ07_06010</name>
    <name evidence="8" type="ORF">COZ58_04130</name>
</gene>
<dbReference type="Pfam" id="PF13525">
    <property type="entry name" value="YfiO"/>
    <property type="match status" value="4"/>
</dbReference>
<dbReference type="InterPro" id="IPR050498">
    <property type="entry name" value="Ycf3"/>
</dbReference>
<dbReference type="InterPro" id="IPR019734">
    <property type="entry name" value="TPR_rpt"/>
</dbReference>
<dbReference type="Pfam" id="PF13432">
    <property type="entry name" value="TPR_16"/>
    <property type="match status" value="2"/>
</dbReference>
<feature type="repeat" description="TPR" evidence="4">
    <location>
        <begin position="541"/>
        <end position="574"/>
    </location>
</feature>
<dbReference type="RefSeq" id="WP_406607693.1">
    <property type="nucleotide sequence ID" value="NZ_PFKO01000231.1"/>
</dbReference>
<evidence type="ECO:0000313" key="12">
    <source>
        <dbReference type="Proteomes" id="UP000230646"/>
    </source>
</evidence>
<dbReference type="PROSITE" id="PS50293">
    <property type="entry name" value="TPR_REGION"/>
    <property type="match status" value="4"/>
</dbReference>
<feature type="repeat" description="TPR" evidence="4">
    <location>
        <begin position="800"/>
        <end position="833"/>
    </location>
</feature>
<dbReference type="Pfam" id="PF13414">
    <property type="entry name" value="TPR_11"/>
    <property type="match status" value="1"/>
</dbReference>
<dbReference type="Proteomes" id="UP000228560">
    <property type="component" value="Unassembled WGS sequence"/>
</dbReference>
<accession>A0A2M7K8F2</accession>
<keyword evidence="6" id="KW-0472">Membrane</keyword>
<dbReference type="AlphaFoldDB" id="A0A2M7PQ85"/>
<dbReference type="EMBL" id="PFIP01000078">
    <property type="protein sequence ID" value="PIX34380.1"/>
    <property type="molecule type" value="Genomic_DNA"/>
</dbReference>
<dbReference type="Proteomes" id="UP000231493">
    <property type="component" value="Unassembled WGS sequence"/>
</dbReference>
<dbReference type="Pfam" id="PF13174">
    <property type="entry name" value="TPR_6"/>
    <property type="match status" value="1"/>
</dbReference>
<reference evidence="8" key="2">
    <citation type="submission" date="2017-09" db="EMBL/GenBank/DDBJ databases">
        <title>Depth-based differentiation of microbial function through sediment-hosted aquifers and enrichment of novel symbionts in the deep terrestrial subsurface.</title>
        <authorList>
            <person name="Probst A.J."/>
            <person name="Ladd B."/>
            <person name="Jarett J.K."/>
            <person name="Geller-Mcgrath D.E."/>
            <person name="Sieber C.M.K."/>
            <person name="Emerson J.B."/>
            <person name="Anantharaman K."/>
            <person name="Thomas B.C."/>
            <person name="Malmstrom R."/>
            <person name="Stieglmeier M."/>
            <person name="Klingl A."/>
            <person name="Woyke T."/>
            <person name="Ryan C.M."/>
            <person name="Banfield J.F."/>
        </authorList>
    </citation>
    <scope>NUCLEOTIDE SEQUENCE</scope>
    <source>
        <strain evidence="8">CG_4_8_14_3_um_filter_34_18</strain>
    </source>
</reference>
<feature type="repeat" description="TPR" evidence="4">
    <location>
        <begin position="295"/>
        <end position="328"/>
    </location>
</feature>
<protein>
    <recommendedName>
        <fullName evidence="7">Outer membrane lipoprotein BamD-like domain-containing protein</fullName>
    </recommendedName>
</protein>
<evidence type="ECO:0000256" key="6">
    <source>
        <dbReference type="SAM" id="Phobius"/>
    </source>
</evidence>
<dbReference type="PANTHER" id="PTHR44858">
    <property type="entry name" value="TETRATRICOPEPTIDE REPEAT PROTEIN 6"/>
    <property type="match status" value="1"/>
</dbReference>
<dbReference type="PANTHER" id="PTHR44858:SF1">
    <property type="entry name" value="UDP-N-ACETYLGLUCOSAMINE--PEPTIDE N-ACETYLGLUCOSAMINYLTRANSFERASE SPINDLY-RELATED"/>
    <property type="match status" value="1"/>
</dbReference>
<feature type="repeat" description="TPR" evidence="4">
    <location>
        <begin position="416"/>
        <end position="449"/>
    </location>
</feature>
<dbReference type="EMBL" id="PFTV01000134">
    <property type="protein sequence ID" value="PJB56319.1"/>
    <property type="molecule type" value="Genomic_DNA"/>
</dbReference>
<dbReference type="Pfam" id="PF00515">
    <property type="entry name" value="TPR_1"/>
    <property type="match status" value="1"/>
</dbReference>
<feature type="domain" description="Outer membrane lipoprotein BamD-like" evidence="7">
    <location>
        <begin position="954"/>
        <end position="1074"/>
    </location>
</feature>
<name>A0A2M7PQ85_9BACT</name>
<evidence type="ECO:0000256" key="5">
    <source>
        <dbReference type="SAM" id="Coils"/>
    </source>
</evidence>
<feature type="domain" description="Outer membrane lipoprotein BamD-like" evidence="7">
    <location>
        <begin position="1087"/>
        <end position="1210"/>
    </location>
</feature>
<dbReference type="Gene3D" id="1.25.40.10">
    <property type="entry name" value="Tetratricopeptide repeat domain"/>
    <property type="match status" value="10"/>
</dbReference>
<accession>A0A2M7PQ85</accession>
<feature type="repeat" description="TPR" evidence="4">
    <location>
        <begin position="903"/>
        <end position="936"/>
    </location>
</feature>
<dbReference type="InterPro" id="IPR039565">
    <property type="entry name" value="BamD-like"/>
</dbReference>